<reference evidence="5" key="1">
    <citation type="journal article" date="2013" name="Genome Biol.">
        <title>Draft genome of the mountain pine beetle, Dendroctonus ponderosae Hopkins, a major forest pest.</title>
        <authorList>
            <person name="Keeling C.I."/>
            <person name="Yuen M.M."/>
            <person name="Liao N.Y."/>
            <person name="Docking T.R."/>
            <person name="Chan S.K."/>
            <person name="Taylor G.A."/>
            <person name="Palmquist D.L."/>
            <person name="Jackman S.D."/>
            <person name="Nguyen A."/>
            <person name="Li M."/>
            <person name="Henderson H."/>
            <person name="Janes J.K."/>
            <person name="Zhao Y."/>
            <person name="Pandoh P."/>
            <person name="Moore R."/>
            <person name="Sperling F.A."/>
            <person name="Huber D.P."/>
            <person name="Birol I."/>
            <person name="Jones S.J."/>
            <person name="Bohlmann J."/>
        </authorList>
    </citation>
    <scope>NUCLEOTIDE SEQUENCE</scope>
</reference>
<evidence type="ECO:0000256" key="2">
    <source>
        <dbReference type="ARBA" id="ARBA00022771"/>
    </source>
</evidence>
<name>N6TVK1_DENPD</name>
<feature type="compositionally biased region" description="Basic residues" evidence="4">
    <location>
        <begin position="892"/>
        <end position="905"/>
    </location>
</feature>
<dbReference type="Gene3D" id="6.10.250.3410">
    <property type="entry name" value="DBF zinc finger"/>
    <property type="match status" value="1"/>
</dbReference>
<feature type="region of interest" description="Disordered" evidence="4">
    <location>
        <begin position="558"/>
        <end position="637"/>
    </location>
</feature>
<keyword evidence="2" id="KW-0863">Zinc-finger</keyword>
<feature type="region of interest" description="Disordered" evidence="4">
    <location>
        <begin position="151"/>
        <end position="177"/>
    </location>
</feature>
<dbReference type="OrthoDB" id="21380at2759"/>
<feature type="region of interest" description="Disordered" evidence="4">
    <location>
        <begin position="650"/>
        <end position="694"/>
    </location>
</feature>
<dbReference type="AlphaFoldDB" id="N6TVK1"/>
<feature type="compositionally biased region" description="Polar residues" evidence="4">
    <location>
        <begin position="659"/>
        <end position="673"/>
    </location>
</feature>
<dbReference type="HOGENOM" id="CLU_330487_0_0_1"/>
<protein>
    <submittedName>
        <fullName evidence="5">Uncharacterized protein</fullName>
    </submittedName>
</protein>
<feature type="non-terminal residue" evidence="5">
    <location>
        <position position="1"/>
    </location>
</feature>
<dbReference type="Pfam" id="PF07535">
    <property type="entry name" value="zf-DBF"/>
    <property type="match status" value="1"/>
</dbReference>
<feature type="compositionally biased region" description="Low complexity" evidence="4">
    <location>
        <begin position="585"/>
        <end position="607"/>
    </location>
</feature>
<sequence length="905" mass="103304">MPHTDYPPQLFGNKHFFHFQKWTNHAMLEGSKQKLEGAVKHTRSSSPLVKAPENGSFLSPDEDSIMTRKPIRIRRPRIPILQSGYCAICNLPYNSLEDHVQSKKHQKLIGEDTNYIALNGYIHADVGIESLLSLTGIDAIDFEDFAPKKKRRNMPRTRASSVVSDIVKPPPGLESDVGHRLRSRKTINYTSSSLDEDSFQEKPEIEPVRLEYKEYRELRSSTRALAKLTACAAVKDVNEPELWESGRPKRACINRQKRISADERLVSDNKTYYKVEVLSTKLRSNDKEKECAKRKEAKPNESDKGLIVKFRKLRNSELVQLNNEATNFLFPKKDDTSDEEDEDENSTAEEKESTSGDNSEDIPSSEIDDVKPPDKFKVEDEASMDSTSSDGKRRTKRRSHAEAFIMDNQKYYKFETPGSSSYRLRYHGSYLSPVRTKSNGDFAKIEAKPEPIADKEEKKPKRERMLLNMNEFTFAFEKVPLTEKWYHTFRRQDRVEQRYHFSHNYYWDDFVLPRQIPHLKAIDPRTCYSAYKKLKECKAFAEPNSVAASSGSDAEVCDITGENSASGEASKQPIAEENDEDSKLSEASSTSAATTEEIKEITSNVRRSSVKKKSEKTPLSPNSARGRNARKSPRQHASTLAILSSLMHQRNRRMKTANDESLQTIPEESSPQVTVEPPKPLETKPTTPQKQRKKKLDYVALAAKLDEELTVGSDFDQEFEPTTDPDVSFLDSPPGLTDILNMCEESKKETDVNCKTFLNGAPGRKPGKRKKNLTGWPNKVKKRKVIKEGNSPTVNGVNVESEEDENSDSIIEPTGDTDLDNRENKCDQDVENRVGNSGEVRDTILQPYVYVKKLDSCENYSVKKIIIKPPNRRTFRRPKRRIVPQNSPKPPRMLRRSKGRWIRER</sequence>
<evidence type="ECO:0000256" key="3">
    <source>
        <dbReference type="ARBA" id="ARBA00022833"/>
    </source>
</evidence>
<feature type="compositionally biased region" description="Acidic residues" evidence="4">
    <location>
        <begin position="336"/>
        <end position="347"/>
    </location>
</feature>
<feature type="region of interest" description="Disordered" evidence="4">
    <location>
        <begin position="790"/>
        <end position="824"/>
    </location>
</feature>
<organism evidence="5">
    <name type="scientific">Dendroctonus ponderosae</name>
    <name type="common">Mountain pine beetle</name>
    <dbReference type="NCBI Taxonomy" id="77166"/>
    <lineage>
        <taxon>Eukaryota</taxon>
        <taxon>Metazoa</taxon>
        <taxon>Ecdysozoa</taxon>
        <taxon>Arthropoda</taxon>
        <taxon>Hexapoda</taxon>
        <taxon>Insecta</taxon>
        <taxon>Pterygota</taxon>
        <taxon>Neoptera</taxon>
        <taxon>Endopterygota</taxon>
        <taxon>Coleoptera</taxon>
        <taxon>Polyphaga</taxon>
        <taxon>Cucujiformia</taxon>
        <taxon>Curculionidae</taxon>
        <taxon>Scolytinae</taxon>
        <taxon>Dendroctonus</taxon>
    </lineage>
</organism>
<dbReference type="EMBL" id="KB741169">
    <property type="protein sequence ID" value="ENN73320.1"/>
    <property type="molecule type" value="Genomic_DNA"/>
</dbReference>
<feature type="region of interest" description="Disordered" evidence="4">
    <location>
        <begin position="329"/>
        <end position="400"/>
    </location>
</feature>
<evidence type="ECO:0000313" key="5">
    <source>
        <dbReference type="EMBL" id="ENN73320.1"/>
    </source>
</evidence>
<dbReference type="GO" id="GO:0003676">
    <property type="term" value="F:nucleic acid binding"/>
    <property type="evidence" value="ECO:0007669"/>
    <property type="project" value="InterPro"/>
</dbReference>
<accession>N6TVK1</accession>
<keyword evidence="3" id="KW-0862">Zinc</keyword>
<feature type="compositionally biased region" description="Basic and acidic residues" evidence="4">
    <location>
        <begin position="368"/>
        <end position="380"/>
    </location>
</feature>
<evidence type="ECO:0000256" key="4">
    <source>
        <dbReference type="SAM" id="MobiDB-lite"/>
    </source>
</evidence>
<dbReference type="InterPro" id="IPR038545">
    <property type="entry name" value="Znf_DBF_sf"/>
</dbReference>
<evidence type="ECO:0000256" key="1">
    <source>
        <dbReference type="ARBA" id="ARBA00022723"/>
    </source>
</evidence>
<gene>
    <name evidence="5" type="ORF">YQE_10083</name>
</gene>
<dbReference type="GO" id="GO:0008270">
    <property type="term" value="F:zinc ion binding"/>
    <property type="evidence" value="ECO:0007669"/>
    <property type="project" value="UniProtKB-KW"/>
</dbReference>
<proteinExistence type="predicted"/>
<keyword evidence="1" id="KW-0479">Metal-binding</keyword>
<feature type="region of interest" description="Disordered" evidence="4">
    <location>
        <begin position="876"/>
        <end position="905"/>
    </location>
</feature>
<dbReference type="InterPro" id="IPR006572">
    <property type="entry name" value="Znf_DBF"/>
</dbReference>
<dbReference type="PROSITE" id="PS51265">
    <property type="entry name" value="ZF_DBF4"/>
    <property type="match status" value="1"/>
</dbReference>